<dbReference type="PANTHER" id="PTHR11011">
    <property type="entry name" value="MALE STERILITY PROTEIN 2-RELATED"/>
    <property type="match status" value="1"/>
</dbReference>
<dbReference type="GO" id="GO:0080019">
    <property type="term" value="F:alcohol-forming very long-chain fatty acyl-CoA reductase activity"/>
    <property type="evidence" value="ECO:0007669"/>
    <property type="project" value="InterPro"/>
</dbReference>
<protein>
    <recommendedName>
        <fullName evidence="1">Fatty acyl-CoA reductase</fullName>
        <ecNumber evidence="1">1.2.1.84</ecNumber>
    </recommendedName>
</protein>
<dbReference type="RefSeq" id="XP_060413490.1">
    <property type="nucleotide sequence ID" value="XM_060557993.1"/>
</dbReference>
<gene>
    <name evidence="3" type="ORF">LY79DRAFT_556180</name>
</gene>
<keyword evidence="4" id="KW-1185">Reference proteome</keyword>
<dbReference type="SUPFAM" id="SSF51735">
    <property type="entry name" value="NAD(P)-binding Rossmann-fold domains"/>
    <property type="match status" value="1"/>
</dbReference>
<dbReference type="Proteomes" id="UP001230504">
    <property type="component" value="Unassembled WGS sequence"/>
</dbReference>
<keyword evidence="1" id="KW-0521">NADP</keyword>
<dbReference type="AlphaFoldDB" id="A0AAD8PYG0"/>
<dbReference type="GO" id="GO:0005777">
    <property type="term" value="C:peroxisome"/>
    <property type="evidence" value="ECO:0007669"/>
    <property type="project" value="TreeGrafter"/>
</dbReference>
<dbReference type="PANTHER" id="PTHR11011:SF45">
    <property type="entry name" value="FATTY ACYL-COA REDUCTASE CG8306-RELATED"/>
    <property type="match status" value="1"/>
</dbReference>
<dbReference type="InterPro" id="IPR013120">
    <property type="entry name" value="FAR_NAD-bd"/>
</dbReference>
<comment type="function">
    <text evidence="1">Catalyzes the reduction of fatty acyl-CoA to fatty alcohols.</text>
</comment>
<dbReference type="GeneID" id="85442233"/>
<keyword evidence="1" id="KW-0560">Oxidoreductase</keyword>
<keyword evidence="1" id="KW-0444">Lipid biosynthesis</keyword>
<sequence>MCKEMWHCLLTPGYLAGPLPNLAFCDGPLPLWNTTTFRSCIFQPQFLFNTMDFFQNQVVLLTGATGGLGGCLLYKLAVVLRVPKIYVVIRKTPEKAIQTWSTIMPNHVDEVLRTGSIKFVFGDLTAPQYGIAEHNIRALEKDVTIVINAAANISLRLPLRQAVQDNCLSALDLGEMATRFAELVCFVQVSSAYALSDLPDGPMEERIYPIGDADQLLNDILSDKTDGSGEFAWPYARSKRLMECLLDRRIGQKVPLLIVRPTGIAPAIHEPFELYLPNASCPLNTFYARMMYPTGGSAVFHAPVGFSSGKNIVDEIPVDLASNIILQHVRRGTCGVVHASSQSYIPRKFDDYLQDLARYVPDDWRIKMARPVFTTDRTARQCSVAEFYVIKSRNWLVKADRSRDLDMSGPIGLDIGEHDLQAFTEKRVRRIYAETKKFLETKEERAKSRQLETKL</sequence>
<dbReference type="GO" id="GO:0035336">
    <property type="term" value="P:long-chain fatty-acyl-CoA metabolic process"/>
    <property type="evidence" value="ECO:0007669"/>
    <property type="project" value="TreeGrafter"/>
</dbReference>
<evidence type="ECO:0000256" key="1">
    <source>
        <dbReference type="RuleBase" id="RU363097"/>
    </source>
</evidence>
<accession>A0AAD8PYG0</accession>
<evidence type="ECO:0000313" key="3">
    <source>
        <dbReference type="EMBL" id="KAK1589957.1"/>
    </source>
</evidence>
<name>A0AAD8PYG0_9PEZI</name>
<dbReference type="EMBL" id="JAHLJV010000035">
    <property type="protein sequence ID" value="KAK1589957.1"/>
    <property type="molecule type" value="Genomic_DNA"/>
</dbReference>
<dbReference type="Gene3D" id="3.40.50.720">
    <property type="entry name" value="NAD(P)-binding Rossmann-like Domain"/>
    <property type="match status" value="1"/>
</dbReference>
<proteinExistence type="inferred from homology"/>
<reference evidence="3" key="1">
    <citation type="submission" date="2021-06" db="EMBL/GenBank/DDBJ databases">
        <title>Comparative genomics, transcriptomics and evolutionary studies reveal genomic signatures of adaptation to plant cell wall in hemibiotrophic fungi.</title>
        <authorList>
            <consortium name="DOE Joint Genome Institute"/>
            <person name="Baroncelli R."/>
            <person name="Diaz J.F."/>
            <person name="Benocci T."/>
            <person name="Peng M."/>
            <person name="Battaglia E."/>
            <person name="Haridas S."/>
            <person name="Andreopoulos W."/>
            <person name="Labutti K."/>
            <person name="Pangilinan J."/>
            <person name="Floch G.L."/>
            <person name="Makela M.R."/>
            <person name="Henrissat B."/>
            <person name="Grigoriev I.V."/>
            <person name="Crouch J.A."/>
            <person name="De Vries R.P."/>
            <person name="Sukno S.A."/>
            <person name="Thon M.R."/>
        </authorList>
    </citation>
    <scope>NUCLEOTIDE SEQUENCE</scope>
    <source>
        <strain evidence="3">CBS 125086</strain>
    </source>
</reference>
<dbReference type="InterPro" id="IPR036291">
    <property type="entry name" value="NAD(P)-bd_dom_sf"/>
</dbReference>
<dbReference type="GO" id="GO:0102965">
    <property type="term" value="F:alcohol-forming long-chain fatty acyl-CoA reductase activity"/>
    <property type="evidence" value="ECO:0007669"/>
    <property type="project" value="UniProtKB-EC"/>
</dbReference>
<feature type="domain" description="Thioester reductase (TE)" evidence="2">
    <location>
        <begin position="61"/>
        <end position="324"/>
    </location>
</feature>
<dbReference type="EC" id="1.2.1.84" evidence="1"/>
<evidence type="ECO:0000259" key="2">
    <source>
        <dbReference type="Pfam" id="PF07993"/>
    </source>
</evidence>
<comment type="catalytic activity">
    <reaction evidence="1">
        <text>a long-chain fatty acyl-CoA + 2 NADPH + 2 H(+) = a long-chain primary fatty alcohol + 2 NADP(+) + CoA</text>
        <dbReference type="Rhea" id="RHEA:52716"/>
        <dbReference type="ChEBI" id="CHEBI:15378"/>
        <dbReference type="ChEBI" id="CHEBI:57287"/>
        <dbReference type="ChEBI" id="CHEBI:57783"/>
        <dbReference type="ChEBI" id="CHEBI:58349"/>
        <dbReference type="ChEBI" id="CHEBI:77396"/>
        <dbReference type="ChEBI" id="CHEBI:83139"/>
        <dbReference type="EC" id="1.2.1.84"/>
    </reaction>
</comment>
<dbReference type="InterPro" id="IPR026055">
    <property type="entry name" value="FAR"/>
</dbReference>
<keyword evidence="1" id="KW-0443">Lipid metabolism</keyword>
<dbReference type="Pfam" id="PF07993">
    <property type="entry name" value="NAD_binding_4"/>
    <property type="match status" value="1"/>
</dbReference>
<comment type="caution">
    <text evidence="3">The sequence shown here is derived from an EMBL/GenBank/DDBJ whole genome shotgun (WGS) entry which is preliminary data.</text>
</comment>
<evidence type="ECO:0000313" key="4">
    <source>
        <dbReference type="Proteomes" id="UP001230504"/>
    </source>
</evidence>
<organism evidence="3 4">
    <name type="scientific">Colletotrichum navitas</name>
    <dbReference type="NCBI Taxonomy" id="681940"/>
    <lineage>
        <taxon>Eukaryota</taxon>
        <taxon>Fungi</taxon>
        <taxon>Dikarya</taxon>
        <taxon>Ascomycota</taxon>
        <taxon>Pezizomycotina</taxon>
        <taxon>Sordariomycetes</taxon>
        <taxon>Hypocreomycetidae</taxon>
        <taxon>Glomerellales</taxon>
        <taxon>Glomerellaceae</taxon>
        <taxon>Colletotrichum</taxon>
        <taxon>Colletotrichum graminicola species complex</taxon>
    </lineage>
</organism>
<comment type="similarity">
    <text evidence="1">Belongs to the fatty acyl-CoA reductase family.</text>
</comment>